<keyword evidence="2" id="KW-0547">Nucleotide-binding</keyword>
<dbReference type="RefSeq" id="WP_171083485.1">
    <property type="nucleotide sequence ID" value="NZ_BNBU01000008.1"/>
</dbReference>
<comment type="caution">
    <text evidence="7">The sequence shown here is derived from an EMBL/GenBank/DDBJ whole genome shotgun (WGS) entry which is preliminary data.</text>
</comment>
<dbReference type="Pfam" id="PF18085">
    <property type="entry name" value="Mak_N_cap"/>
    <property type="match status" value="1"/>
</dbReference>
<keyword evidence="8" id="KW-1185">Reference proteome</keyword>
<dbReference type="GO" id="GO:0005524">
    <property type="term" value="F:ATP binding"/>
    <property type="evidence" value="ECO:0007669"/>
    <property type="project" value="UniProtKB-KW"/>
</dbReference>
<sequence length="218" mass="23547">MAVVHRTTLTPTKDELLASWLPTRPWYRPGTGAPQLEAAGGFRLDDPEDEVGIEFRVVTDTAGAEPVAYLVPLTYRGAPLEGAEDALVGTMDHGVLGRRWAYDGCHDPVLVAELLALVEGRSRPQDQSISNTPDPDVASAYTGDAPVPADFTTVTELRDATELTSAAHGMTLRLHRVLRPGADTLPQDATGHVTSWWRLPDGTTRTRGLFAVLSTPTR</sequence>
<evidence type="ECO:0000256" key="2">
    <source>
        <dbReference type="ARBA" id="ARBA00022741"/>
    </source>
</evidence>
<keyword evidence="3" id="KW-0418">Kinase</keyword>
<gene>
    <name evidence="7" type="ORF">HG542_20315</name>
</gene>
<proteinExistence type="predicted"/>
<evidence type="ECO:0000256" key="1">
    <source>
        <dbReference type="ARBA" id="ARBA00022679"/>
    </source>
</evidence>
<keyword evidence="4" id="KW-0067">ATP-binding</keyword>
<protein>
    <submittedName>
        <fullName evidence="7">1,4-alpha-glucan branching protein</fullName>
    </submittedName>
</protein>
<reference evidence="7 8" key="1">
    <citation type="submission" date="2020-04" db="EMBL/GenBank/DDBJ databases">
        <title>Draft Genome Sequence of Streptomyces morookaense DSM 40503, an 8-azaguanine-producing strain.</title>
        <authorList>
            <person name="Qi J."/>
            <person name="Gao J.-M."/>
        </authorList>
    </citation>
    <scope>NUCLEOTIDE SEQUENCE [LARGE SCALE GENOMIC DNA]</scope>
    <source>
        <strain evidence="7 8">DSM 40503</strain>
    </source>
</reference>
<evidence type="ECO:0000256" key="4">
    <source>
        <dbReference type="ARBA" id="ARBA00022840"/>
    </source>
</evidence>
<feature type="domain" description="Maltokinase N-terminal cap" evidence="6">
    <location>
        <begin position="20"/>
        <end position="107"/>
    </location>
</feature>
<dbReference type="AlphaFoldDB" id="A0A7Y7B6Q5"/>
<dbReference type="InterPro" id="IPR040999">
    <property type="entry name" value="Mak_N_cap"/>
</dbReference>
<evidence type="ECO:0000256" key="5">
    <source>
        <dbReference type="SAM" id="MobiDB-lite"/>
    </source>
</evidence>
<evidence type="ECO:0000259" key="6">
    <source>
        <dbReference type="Pfam" id="PF18085"/>
    </source>
</evidence>
<dbReference type="EMBL" id="JABBXF010000046">
    <property type="protein sequence ID" value="NVK79999.1"/>
    <property type="molecule type" value="Genomic_DNA"/>
</dbReference>
<dbReference type="Proteomes" id="UP000587462">
    <property type="component" value="Unassembled WGS sequence"/>
</dbReference>
<keyword evidence="1" id="KW-0808">Transferase</keyword>
<name>A0A7Y7B6Q5_STRMO</name>
<feature type="region of interest" description="Disordered" evidence="5">
    <location>
        <begin position="122"/>
        <end position="143"/>
    </location>
</feature>
<evidence type="ECO:0000256" key="3">
    <source>
        <dbReference type="ARBA" id="ARBA00022777"/>
    </source>
</evidence>
<dbReference type="GO" id="GO:0016301">
    <property type="term" value="F:kinase activity"/>
    <property type="evidence" value="ECO:0007669"/>
    <property type="project" value="UniProtKB-KW"/>
</dbReference>
<evidence type="ECO:0000313" key="7">
    <source>
        <dbReference type="EMBL" id="NVK79999.1"/>
    </source>
</evidence>
<organism evidence="7 8">
    <name type="scientific">Streptomyces morookaense</name>
    <name type="common">Streptoverticillium morookaense</name>
    <dbReference type="NCBI Taxonomy" id="1970"/>
    <lineage>
        <taxon>Bacteria</taxon>
        <taxon>Bacillati</taxon>
        <taxon>Actinomycetota</taxon>
        <taxon>Actinomycetes</taxon>
        <taxon>Kitasatosporales</taxon>
        <taxon>Streptomycetaceae</taxon>
        <taxon>Streptomyces</taxon>
    </lineage>
</organism>
<evidence type="ECO:0000313" key="8">
    <source>
        <dbReference type="Proteomes" id="UP000587462"/>
    </source>
</evidence>
<accession>A0A7Y7B6Q5</accession>